<dbReference type="Gene3D" id="2.60.120.260">
    <property type="entry name" value="Galactose-binding domain-like"/>
    <property type="match status" value="1"/>
</dbReference>
<evidence type="ECO:0008006" key="3">
    <source>
        <dbReference type="Google" id="ProtNLM"/>
    </source>
</evidence>
<keyword evidence="2" id="KW-1185">Reference proteome</keyword>
<evidence type="ECO:0000313" key="2">
    <source>
        <dbReference type="Proteomes" id="UP001167796"/>
    </source>
</evidence>
<dbReference type="Proteomes" id="UP001167796">
    <property type="component" value="Unassembled WGS sequence"/>
</dbReference>
<reference evidence="1" key="1">
    <citation type="submission" date="2023-07" db="EMBL/GenBank/DDBJ databases">
        <authorList>
            <person name="Kim M.K."/>
        </authorList>
    </citation>
    <scope>NUCLEOTIDE SEQUENCE</scope>
    <source>
        <strain evidence="1">M29</strain>
    </source>
</reference>
<dbReference type="RefSeq" id="WP_305012630.1">
    <property type="nucleotide sequence ID" value="NZ_JAUQSX010000008.1"/>
</dbReference>
<gene>
    <name evidence="1" type="ORF">Q5H92_16400</name>
</gene>
<dbReference type="InterPro" id="IPR008979">
    <property type="entry name" value="Galactose-bd-like_sf"/>
</dbReference>
<dbReference type="PROSITE" id="PS51257">
    <property type="entry name" value="PROKAR_LIPOPROTEIN"/>
    <property type="match status" value="1"/>
</dbReference>
<dbReference type="EMBL" id="JAUQSX010000008">
    <property type="protein sequence ID" value="MDO7847948.1"/>
    <property type="molecule type" value="Genomic_DNA"/>
</dbReference>
<name>A0ABT9ADL8_9BACT</name>
<sequence length="174" mass="19164">MKKFTLLFGLTLLAACSSEDKAVDDKIITKNDFEALAGWNTDPAALFRGKAHSGRYALKVDKDHEFSTTFEMALGYISPTRVKAIHLEAWVLLPSDKATGVLGVQVIEPETGKEVFGGGIRVAEVVKARGKWEKVEADYTLPENTTPTQRLRLSLWRANASDQVVIDDVTLSVK</sequence>
<accession>A0ABT9ADL8</accession>
<protein>
    <recommendedName>
        <fullName evidence="3">CBM-cenC domain-containing protein</fullName>
    </recommendedName>
</protein>
<proteinExistence type="predicted"/>
<evidence type="ECO:0000313" key="1">
    <source>
        <dbReference type="EMBL" id="MDO7847948.1"/>
    </source>
</evidence>
<dbReference type="SUPFAM" id="SSF49785">
    <property type="entry name" value="Galactose-binding domain-like"/>
    <property type="match status" value="1"/>
</dbReference>
<comment type="caution">
    <text evidence="1">The sequence shown here is derived from an EMBL/GenBank/DDBJ whole genome shotgun (WGS) entry which is preliminary data.</text>
</comment>
<organism evidence="1 2">
    <name type="scientific">Hymenobacter mellowenesis</name>
    <dbReference type="NCBI Taxonomy" id="3063995"/>
    <lineage>
        <taxon>Bacteria</taxon>
        <taxon>Pseudomonadati</taxon>
        <taxon>Bacteroidota</taxon>
        <taxon>Cytophagia</taxon>
        <taxon>Cytophagales</taxon>
        <taxon>Hymenobacteraceae</taxon>
        <taxon>Hymenobacter</taxon>
    </lineage>
</organism>